<dbReference type="Pfam" id="PF25944">
    <property type="entry name" value="Beta-barrel_RND"/>
    <property type="match status" value="1"/>
</dbReference>
<keyword evidence="5" id="KW-0732">Signal</keyword>
<evidence type="ECO:0000259" key="8">
    <source>
        <dbReference type="Pfam" id="PF25944"/>
    </source>
</evidence>
<accession>A0ABP8IHM5</accession>
<feature type="region of interest" description="Disordered" evidence="4">
    <location>
        <begin position="360"/>
        <end position="381"/>
    </location>
</feature>
<feature type="chain" id="PRO_5045161964" evidence="5">
    <location>
        <begin position="22"/>
        <end position="381"/>
    </location>
</feature>
<evidence type="ECO:0000256" key="1">
    <source>
        <dbReference type="ARBA" id="ARBA00004519"/>
    </source>
</evidence>
<reference evidence="11" key="1">
    <citation type="journal article" date="2019" name="Int. J. Syst. Evol. Microbiol.">
        <title>The Global Catalogue of Microorganisms (GCM) 10K type strain sequencing project: providing services to taxonomists for standard genome sequencing and annotation.</title>
        <authorList>
            <consortium name="The Broad Institute Genomics Platform"/>
            <consortium name="The Broad Institute Genome Sequencing Center for Infectious Disease"/>
            <person name="Wu L."/>
            <person name="Ma J."/>
        </authorList>
    </citation>
    <scope>NUCLEOTIDE SEQUENCE [LARGE SCALE GENOMIC DNA]</scope>
    <source>
        <strain evidence="11">JCM 17728</strain>
    </source>
</reference>
<dbReference type="Gene3D" id="1.10.287.470">
    <property type="entry name" value="Helix hairpin bin"/>
    <property type="match status" value="1"/>
</dbReference>
<dbReference type="Pfam" id="PF25967">
    <property type="entry name" value="RND-MFP_C"/>
    <property type="match status" value="1"/>
</dbReference>
<dbReference type="InterPro" id="IPR058626">
    <property type="entry name" value="MdtA-like_b-barrel"/>
</dbReference>
<dbReference type="Gene3D" id="2.40.50.100">
    <property type="match status" value="1"/>
</dbReference>
<evidence type="ECO:0000256" key="4">
    <source>
        <dbReference type="SAM" id="MobiDB-lite"/>
    </source>
</evidence>
<evidence type="ECO:0000256" key="2">
    <source>
        <dbReference type="ARBA" id="ARBA00009477"/>
    </source>
</evidence>
<dbReference type="InterPro" id="IPR006143">
    <property type="entry name" value="RND_pump_MFP"/>
</dbReference>
<evidence type="ECO:0000256" key="3">
    <source>
        <dbReference type="SAM" id="Coils"/>
    </source>
</evidence>
<evidence type="ECO:0000259" key="9">
    <source>
        <dbReference type="Pfam" id="PF25967"/>
    </source>
</evidence>
<dbReference type="Pfam" id="PF25876">
    <property type="entry name" value="HH_MFP_RND"/>
    <property type="match status" value="1"/>
</dbReference>
<evidence type="ECO:0000259" key="6">
    <source>
        <dbReference type="Pfam" id="PF25876"/>
    </source>
</evidence>
<evidence type="ECO:0000259" key="7">
    <source>
        <dbReference type="Pfam" id="PF25917"/>
    </source>
</evidence>
<keyword evidence="11" id="KW-1185">Reference proteome</keyword>
<feature type="compositionally biased region" description="Basic and acidic residues" evidence="4">
    <location>
        <begin position="372"/>
        <end position="381"/>
    </location>
</feature>
<feature type="domain" description="Multidrug resistance protein MdtA-like alpha-helical hairpin" evidence="6">
    <location>
        <begin position="97"/>
        <end position="166"/>
    </location>
</feature>
<dbReference type="Pfam" id="PF25917">
    <property type="entry name" value="BSH_RND"/>
    <property type="match status" value="1"/>
</dbReference>
<dbReference type="Gene3D" id="2.40.420.20">
    <property type="match status" value="1"/>
</dbReference>
<dbReference type="InterPro" id="IPR058627">
    <property type="entry name" value="MdtA-like_C"/>
</dbReference>
<dbReference type="Proteomes" id="UP001501011">
    <property type="component" value="Unassembled WGS sequence"/>
</dbReference>
<dbReference type="PANTHER" id="PTHR30158">
    <property type="entry name" value="ACRA/E-RELATED COMPONENT OF DRUG EFFLUX TRANSPORTER"/>
    <property type="match status" value="1"/>
</dbReference>
<protein>
    <submittedName>
        <fullName evidence="10">Multidrug efflux RND transporter periplasmic adaptor subunit AcrA</fullName>
    </submittedName>
</protein>
<comment type="subcellular location">
    <subcellularLocation>
        <location evidence="1">Cell inner membrane</location>
        <topology evidence="1">Lipid-anchor</topology>
    </subcellularLocation>
</comment>
<evidence type="ECO:0000256" key="5">
    <source>
        <dbReference type="SAM" id="SignalP"/>
    </source>
</evidence>
<sequence length="381" mass="41425">MKKLLLVGTLLMASSASLSFAAQQGEQQAVPVEVTEVTSETTTITQNLPGRVVAIRTSEVRARVNGILEKRIFTEGQDVKQGQPLFQIDDRVMKANYAAAKADLSNAVAQQKLNKQTLKRYEELLKQGAVSQQEYDTYLAQSQQADARVEQAKAELAKAQISLDYATVEAPISGRIGRALVTEGTLVSETNATHLATIEQLSEVYVDFTRSPTELNKMRDLFSNSDATDSETQSIEILFNDGTPYEHPGHLEFSSLSVDPDTGSVQLRALVKNPDYKLLPGMFVRVKAPVADSQSLLQVPQKAVQMTAQGAMVKVVKEGKLAMQAVELGPMIGTGWVVKKGLSKGDQVIVSNTQFLQPGTPVQILPSTTKPTEPEASHTQQ</sequence>
<dbReference type="RefSeq" id="WP_345291982.1">
    <property type="nucleotide sequence ID" value="NZ_BAABFV010000001.1"/>
</dbReference>
<organism evidence="10 11">
    <name type="scientific">Kangiella marina</name>
    <dbReference type="NCBI Taxonomy" id="1079178"/>
    <lineage>
        <taxon>Bacteria</taxon>
        <taxon>Pseudomonadati</taxon>
        <taxon>Pseudomonadota</taxon>
        <taxon>Gammaproteobacteria</taxon>
        <taxon>Kangiellales</taxon>
        <taxon>Kangiellaceae</taxon>
        <taxon>Kangiella</taxon>
    </lineage>
</organism>
<keyword evidence="3" id="KW-0175">Coiled coil</keyword>
<feature type="domain" description="Multidrug resistance protein MdtA-like beta-barrel" evidence="8">
    <location>
        <begin position="204"/>
        <end position="288"/>
    </location>
</feature>
<dbReference type="EMBL" id="BAABFV010000001">
    <property type="protein sequence ID" value="GAA4358636.1"/>
    <property type="molecule type" value="Genomic_DNA"/>
</dbReference>
<dbReference type="PANTHER" id="PTHR30158:SF3">
    <property type="entry name" value="MULTIDRUG EFFLUX PUMP SUBUNIT ACRA-RELATED"/>
    <property type="match status" value="1"/>
</dbReference>
<gene>
    <name evidence="10" type="primary">acrA</name>
    <name evidence="10" type="ORF">GCM10023151_08800</name>
</gene>
<evidence type="ECO:0000313" key="11">
    <source>
        <dbReference type="Proteomes" id="UP001501011"/>
    </source>
</evidence>
<feature type="coiled-coil region" evidence="3">
    <location>
        <begin position="135"/>
        <end position="169"/>
    </location>
</feature>
<evidence type="ECO:0000313" key="10">
    <source>
        <dbReference type="EMBL" id="GAA4358636.1"/>
    </source>
</evidence>
<dbReference type="InterPro" id="IPR058625">
    <property type="entry name" value="MdtA-like_BSH"/>
</dbReference>
<dbReference type="NCBIfam" id="TIGR01730">
    <property type="entry name" value="RND_mfp"/>
    <property type="match status" value="1"/>
</dbReference>
<name>A0ABP8IHM5_9GAMM</name>
<feature type="domain" description="Multidrug resistance protein MdtA-like C-terminal permuted SH3" evidence="9">
    <location>
        <begin position="299"/>
        <end position="354"/>
    </location>
</feature>
<comment type="similarity">
    <text evidence="2">Belongs to the membrane fusion protein (MFP) (TC 8.A.1) family.</text>
</comment>
<comment type="caution">
    <text evidence="10">The sequence shown here is derived from an EMBL/GenBank/DDBJ whole genome shotgun (WGS) entry which is preliminary data.</text>
</comment>
<feature type="domain" description="Multidrug resistance protein MdtA-like barrel-sandwich hybrid" evidence="7">
    <location>
        <begin position="56"/>
        <end position="198"/>
    </location>
</feature>
<dbReference type="InterPro" id="IPR058624">
    <property type="entry name" value="MdtA-like_HH"/>
</dbReference>
<proteinExistence type="inferred from homology"/>
<dbReference type="Gene3D" id="2.40.30.170">
    <property type="match status" value="1"/>
</dbReference>
<feature type="signal peptide" evidence="5">
    <location>
        <begin position="1"/>
        <end position="21"/>
    </location>
</feature>
<dbReference type="SUPFAM" id="SSF111369">
    <property type="entry name" value="HlyD-like secretion proteins"/>
    <property type="match status" value="1"/>
</dbReference>